<dbReference type="EMBL" id="JAPQKQ010000003">
    <property type="protein sequence ID" value="KAJ5203018.1"/>
    <property type="molecule type" value="Genomic_DNA"/>
</dbReference>
<evidence type="ECO:0000313" key="2">
    <source>
        <dbReference type="Proteomes" id="UP001150942"/>
    </source>
</evidence>
<name>A0A9W9MKI2_9EURO</name>
<dbReference type="AlphaFoldDB" id="A0A9W9MKI2"/>
<dbReference type="OrthoDB" id="2143914at2759"/>
<evidence type="ECO:0000313" key="1">
    <source>
        <dbReference type="EMBL" id="KAJ5203018.1"/>
    </source>
</evidence>
<gene>
    <name evidence="1" type="ORF">N7449_005097</name>
</gene>
<sequence>PINLDNVIYYCPSTKKLYFKLFGVPGSYDLLAFESSILGVYAIPLNKVEILLAPNELTEEVTINSSNKFNIDFLNTSSERDINVTILNIYTASRELPDNISSSNLGYYLGGGLKQSIPLYSISVRNSLYIPVAEEEILSRIELARLPSPPAYVVEYRRSYDRGRYFIIFEPDNRYSRRQYNERGTKDTVLIVRIASSNRKRDRLKYISNNSSDNPNSLDDTDYIGESGKDVYRNSVPFYRLKRVRRPTV</sequence>
<keyword evidence="2" id="KW-1185">Reference proteome</keyword>
<organism evidence="1 2">
    <name type="scientific">Penicillium cf. viridicatum</name>
    <dbReference type="NCBI Taxonomy" id="2972119"/>
    <lineage>
        <taxon>Eukaryota</taxon>
        <taxon>Fungi</taxon>
        <taxon>Dikarya</taxon>
        <taxon>Ascomycota</taxon>
        <taxon>Pezizomycotina</taxon>
        <taxon>Eurotiomycetes</taxon>
        <taxon>Eurotiomycetidae</taxon>
        <taxon>Eurotiales</taxon>
        <taxon>Aspergillaceae</taxon>
        <taxon>Penicillium</taxon>
    </lineage>
</organism>
<dbReference type="Proteomes" id="UP001150942">
    <property type="component" value="Unassembled WGS sequence"/>
</dbReference>
<reference evidence="1" key="1">
    <citation type="submission" date="2022-11" db="EMBL/GenBank/DDBJ databases">
        <authorList>
            <person name="Petersen C."/>
        </authorList>
    </citation>
    <scope>NUCLEOTIDE SEQUENCE</scope>
    <source>
        <strain evidence="1">IBT 20477</strain>
    </source>
</reference>
<accession>A0A9W9MKI2</accession>
<feature type="non-terminal residue" evidence="1">
    <location>
        <position position="1"/>
    </location>
</feature>
<comment type="caution">
    <text evidence="1">The sequence shown here is derived from an EMBL/GenBank/DDBJ whole genome shotgun (WGS) entry which is preliminary data.</text>
</comment>
<proteinExistence type="predicted"/>
<reference evidence="1" key="2">
    <citation type="journal article" date="2023" name="IMA Fungus">
        <title>Comparative genomic study of the Penicillium genus elucidates a diverse pangenome and 15 lateral gene transfer events.</title>
        <authorList>
            <person name="Petersen C."/>
            <person name="Sorensen T."/>
            <person name="Nielsen M.R."/>
            <person name="Sondergaard T.E."/>
            <person name="Sorensen J.L."/>
            <person name="Fitzpatrick D.A."/>
            <person name="Frisvad J.C."/>
            <person name="Nielsen K.L."/>
        </authorList>
    </citation>
    <scope>NUCLEOTIDE SEQUENCE</scope>
    <source>
        <strain evidence="1">IBT 20477</strain>
    </source>
</reference>
<protein>
    <submittedName>
        <fullName evidence="1">Uncharacterized protein</fullName>
    </submittedName>
</protein>